<dbReference type="AlphaFoldDB" id="A0A5N6ZJZ9"/>
<dbReference type="CDD" id="cd11058">
    <property type="entry name" value="CYP60B-like"/>
    <property type="match status" value="1"/>
</dbReference>
<organism evidence="11 12">
    <name type="scientific">Aspergillus coremiiformis</name>
    <dbReference type="NCBI Taxonomy" id="138285"/>
    <lineage>
        <taxon>Eukaryota</taxon>
        <taxon>Fungi</taxon>
        <taxon>Dikarya</taxon>
        <taxon>Ascomycota</taxon>
        <taxon>Pezizomycotina</taxon>
        <taxon>Eurotiomycetes</taxon>
        <taxon>Eurotiomycetidae</taxon>
        <taxon>Eurotiales</taxon>
        <taxon>Aspergillaceae</taxon>
        <taxon>Aspergillus</taxon>
        <taxon>Aspergillus subgen. Circumdati</taxon>
    </lineage>
</organism>
<evidence type="ECO:0000256" key="4">
    <source>
        <dbReference type="ARBA" id="ARBA00022723"/>
    </source>
</evidence>
<dbReference type="GO" id="GO:0016705">
    <property type="term" value="F:oxidoreductase activity, acting on paired donors, with incorporation or reduction of molecular oxygen"/>
    <property type="evidence" value="ECO:0007669"/>
    <property type="project" value="InterPro"/>
</dbReference>
<dbReference type="SUPFAM" id="SSF48264">
    <property type="entry name" value="Cytochrome P450"/>
    <property type="match status" value="1"/>
</dbReference>
<dbReference type="GO" id="GO:0005506">
    <property type="term" value="F:iron ion binding"/>
    <property type="evidence" value="ECO:0007669"/>
    <property type="project" value="InterPro"/>
</dbReference>
<keyword evidence="3 8" id="KW-0349">Heme</keyword>
<keyword evidence="12" id="KW-1185">Reference proteome</keyword>
<name>A0A5N6ZJZ9_9EURO</name>
<dbReference type="PRINTS" id="PR00463">
    <property type="entry name" value="EP450I"/>
</dbReference>
<reference evidence="12" key="1">
    <citation type="submission" date="2019-04" db="EMBL/GenBank/DDBJ databases">
        <title>Friends and foes A comparative genomics studyof 23 Aspergillus species from section Flavi.</title>
        <authorList>
            <consortium name="DOE Joint Genome Institute"/>
            <person name="Kjaerbolling I."/>
            <person name="Vesth T."/>
            <person name="Frisvad J.C."/>
            <person name="Nybo J.L."/>
            <person name="Theobald S."/>
            <person name="Kildgaard S."/>
            <person name="Isbrandt T."/>
            <person name="Kuo A."/>
            <person name="Sato A."/>
            <person name="Lyhne E.K."/>
            <person name="Kogle M.E."/>
            <person name="Wiebenga A."/>
            <person name="Kun R.S."/>
            <person name="Lubbers R.J."/>
            <person name="Makela M.R."/>
            <person name="Barry K."/>
            <person name="Chovatia M."/>
            <person name="Clum A."/>
            <person name="Daum C."/>
            <person name="Haridas S."/>
            <person name="He G."/>
            <person name="LaButti K."/>
            <person name="Lipzen A."/>
            <person name="Mondo S."/>
            <person name="Riley R."/>
            <person name="Salamov A."/>
            <person name="Simmons B.A."/>
            <person name="Magnuson J.K."/>
            <person name="Henrissat B."/>
            <person name="Mortensen U.H."/>
            <person name="Larsen T.O."/>
            <person name="Devries R.P."/>
            <person name="Grigoriev I.V."/>
            <person name="Machida M."/>
            <person name="Baker S.E."/>
            <person name="Andersen M.R."/>
        </authorList>
    </citation>
    <scope>NUCLEOTIDE SEQUENCE [LARGE SCALE GENOMIC DNA]</scope>
    <source>
        <strain evidence="12">CBS 553.77</strain>
    </source>
</reference>
<keyword evidence="10" id="KW-0812">Transmembrane</keyword>
<evidence type="ECO:0000256" key="10">
    <source>
        <dbReference type="SAM" id="Phobius"/>
    </source>
</evidence>
<dbReference type="PRINTS" id="PR00385">
    <property type="entry name" value="P450"/>
</dbReference>
<keyword evidence="7 9" id="KW-0503">Monooxygenase</keyword>
<dbReference type="Proteomes" id="UP000327118">
    <property type="component" value="Unassembled WGS sequence"/>
</dbReference>
<evidence type="ECO:0000256" key="8">
    <source>
        <dbReference type="PIRSR" id="PIRSR602401-1"/>
    </source>
</evidence>
<dbReference type="PROSITE" id="PS00086">
    <property type="entry name" value="CYTOCHROME_P450"/>
    <property type="match status" value="1"/>
</dbReference>
<evidence type="ECO:0000256" key="5">
    <source>
        <dbReference type="ARBA" id="ARBA00023002"/>
    </source>
</evidence>
<evidence type="ECO:0000313" key="11">
    <source>
        <dbReference type="EMBL" id="KAE8356480.1"/>
    </source>
</evidence>
<evidence type="ECO:0000256" key="6">
    <source>
        <dbReference type="ARBA" id="ARBA00023004"/>
    </source>
</evidence>
<evidence type="ECO:0000256" key="9">
    <source>
        <dbReference type="RuleBase" id="RU000461"/>
    </source>
</evidence>
<evidence type="ECO:0000256" key="1">
    <source>
        <dbReference type="ARBA" id="ARBA00001971"/>
    </source>
</evidence>
<comment type="cofactor">
    <cofactor evidence="1 8">
        <name>heme</name>
        <dbReference type="ChEBI" id="CHEBI:30413"/>
    </cofactor>
</comment>
<comment type="similarity">
    <text evidence="2 9">Belongs to the cytochrome P450 family.</text>
</comment>
<dbReference type="InterPro" id="IPR017972">
    <property type="entry name" value="Cyt_P450_CS"/>
</dbReference>
<evidence type="ECO:0000256" key="2">
    <source>
        <dbReference type="ARBA" id="ARBA00010617"/>
    </source>
</evidence>
<dbReference type="InterPro" id="IPR001128">
    <property type="entry name" value="Cyt_P450"/>
</dbReference>
<keyword evidence="5 9" id="KW-0560">Oxidoreductase</keyword>
<keyword evidence="4 8" id="KW-0479">Metal-binding</keyword>
<evidence type="ECO:0000256" key="3">
    <source>
        <dbReference type="ARBA" id="ARBA00022617"/>
    </source>
</evidence>
<protein>
    <submittedName>
        <fullName evidence="11">Cytochrome P450</fullName>
    </submittedName>
</protein>
<dbReference type="PANTHER" id="PTHR24305">
    <property type="entry name" value="CYTOCHROME P450"/>
    <property type="match status" value="1"/>
</dbReference>
<dbReference type="Pfam" id="PF00067">
    <property type="entry name" value="p450"/>
    <property type="match status" value="1"/>
</dbReference>
<dbReference type="EMBL" id="ML739038">
    <property type="protein sequence ID" value="KAE8356480.1"/>
    <property type="molecule type" value="Genomic_DNA"/>
</dbReference>
<dbReference type="PANTHER" id="PTHR24305:SF230">
    <property type="entry name" value="P450, PUTATIVE (EUROFUNG)-RELATED"/>
    <property type="match status" value="1"/>
</dbReference>
<dbReference type="OrthoDB" id="1470350at2759"/>
<evidence type="ECO:0000256" key="7">
    <source>
        <dbReference type="ARBA" id="ARBA00023033"/>
    </source>
</evidence>
<dbReference type="Gene3D" id="1.10.630.10">
    <property type="entry name" value="Cytochrome P450"/>
    <property type="match status" value="1"/>
</dbReference>
<accession>A0A5N6ZJZ9</accession>
<dbReference type="GO" id="GO:0020037">
    <property type="term" value="F:heme binding"/>
    <property type="evidence" value="ECO:0007669"/>
    <property type="project" value="InterPro"/>
</dbReference>
<dbReference type="GO" id="GO:0004497">
    <property type="term" value="F:monooxygenase activity"/>
    <property type="evidence" value="ECO:0007669"/>
    <property type="project" value="UniProtKB-KW"/>
</dbReference>
<keyword evidence="10" id="KW-1133">Transmembrane helix</keyword>
<proteinExistence type="inferred from homology"/>
<feature type="binding site" description="axial binding residue" evidence="8">
    <location>
        <position position="439"/>
    </location>
    <ligand>
        <name>heme</name>
        <dbReference type="ChEBI" id="CHEBI:30413"/>
    </ligand>
    <ligandPart>
        <name>Fe</name>
        <dbReference type="ChEBI" id="CHEBI:18248"/>
    </ligandPart>
</feature>
<dbReference type="InterPro" id="IPR050121">
    <property type="entry name" value="Cytochrome_P450_monoxygenase"/>
</dbReference>
<dbReference type="InterPro" id="IPR002401">
    <property type="entry name" value="Cyt_P450_E_grp-I"/>
</dbReference>
<evidence type="ECO:0000313" key="12">
    <source>
        <dbReference type="Proteomes" id="UP000327118"/>
    </source>
</evidence>
<keyword evidence="6 8" id="KW-0408">Iron</keyword>
<dbReference type="InterPro" id="IPR036396">
    <property type="entry name" value="Cyt_P450_sf"/>
</dbReference>
<sequence length="494" mass="56475">MPSVIATVGSIVGVYVLFALSRIVYNVFFHPLAYLPGPKLWIALPICRQIASIRGVFDARMRDLHQRYGEVIRFAPDEVSFITEQAWRDIYDHRPNQLQRFILSTTRRPDIFDSNEADHARIRKVLNPAFSPKGLQAQEPLVKGYVDQFIDQLRDEAKTGAPTNMVQWYNFTTFDIIGDLAFGESFGGLRNKAYHFTISFTFEAFKLLTYLEAGAAYPLLLKALMLFTPTSLIEARDRKEQHARETVEKRLHNEALHGRGDFMDAMLRHRGEKQGLTDPELVANASTLITAGSETTATILSGITYFLLRNPDKLDKLTQEVRGAFDAEDDIVFSTATARLPYMIACFQEAFRLYPPVPTGMPRMTPESGWTEISGHQIPPNIKVSVHQLAAYYHPKNFAHPEQYAPERWLPEARTDAASPFYHDAREALQPFNVGPRNCIGRHLAYNEMRVILARVLWNFDLALSPESEHWTQQQSYFLWDKPGLMCVLKDRFE</sequence>
<gene>
    <name evidence="11" type="ORF">BDV28DRAFT_145181</name>
</gene>
<keyword evidence="10" id="KW-0472">Membrane</keyword>
<feature type="transmembrane region" description="Helical" evidence="10">
    <location>
        <begin position="7"/>
        <end position="28"/>
    </location>
</feature>